<evidence type="ECO:0000256" key="5">
    <source>
        <dbReference type="ARBA" id="ARBA00022692"/>
    </source>
</evidence>
<dbReference type="InterPro" id="IPR002659">
    <property type="entry name" value="Glyco_trans_31"/>
</dbReference>
<evidence type="ECO:0000256" key="6">
    <source>
        <dbReference type="ARBA" id="ARBA00022968"/>
    </source>
</evidence>
<proteinExistence type="inferred from homology"/>
<feature type="transmembrane region" description="Helical" evidence="11">
    <location>
        <begin position="99"/>
        <end position="120"/>
    </location>
</feature>
<evidence type="ECO:0000256" key="10">
    <source>
        <dbReference type="SAM" id="MobiDB-lite"/>
    </source>
</evidence>
<comment type="similarity">
    <text evidence="2">Belongs to the glycosyltransferase 31 family.</text>
</comment>
<keyword evidence="5 11" id="KW-0812">Transmembrane</keyword>
<comment type="subcellular location">
    <subcellularLocation>
        <location evidence="1">Golgi apparatus membrane</location>
        <topology evidence="1">Single-pass type II membrane protein</topology>
    </subcellularLocation>
</comment>
<evidence type="ECO:0000313" key="13">
    <source>
        <dbReference type="Proteomes" id="UP001164743"/>
    </source>
</evidence>
<keyword evidence="8" id="KW-0333">Golgi apparatus</keyword>
<dbReference type="EMBL" id="CP110430">
    <property type="protein sequence ID" value="WAQ89254.1"/>
    <property type="molecule type" value="Genomic_DNA"/>
</dbReference>
<keyword evidence="13" id="KW-1185">Reference proteome</keyword>
<accession>A0ABY7CVF2</accession>
<evidence type="ECO:0000313" key="12">
    <source>
        <dbReference type="EMBL" id="WAQ89254.1"/>
    </source>
</evidence>
<name>A0ABY7CVF2_9BASI</name>
<evidence type="ECO:0000256" key="7">
    <source>
        <dbReference type="ARBA" id="ARBA00022989"/>
    </source>
</evidence>
<feature type="region of interest" description="Disordered" evidence="10">
    <location>
        <begin position="337"/>
        <end position="357"/>
    </location>
</feature>
<feature type="compositionally biased region" description="Pro residues" evidence="10">
    <location>
        <begin position="36"/>
        <end position="52"/>
    </location>
</feature>
<dbReference type="Proteomes" id="UP001164743">
    <property type="component" value="Chromosome 10A"/>
</dbReference>
<evidence type="ECO:0000256" key="3">
    <source>
        <dbReference type="ARBA" id="ARBA00022676"/>
    </source>
</evidence>
<evidence type="ECO:0000256" key="9">
    <source>
        <dbReference type="ARBA" id="ARBA00023136"/>
    </source>
</evidence>
<feature type="region of interest" description="Disordered" evidence="10">
    <location>
        <begin position="1"/>
        <end position="53"/>
    </location>
</feature>
<evidence type="ECO:0000256" key="8">
    <source>
        <dbReference type="ARBA" id="ARBA00023034"/>
    </source>
</evidence>
<evidence type="ECO:0000256" key="11">
    <source>
        <dbReference type="SAM" id="Phobius"/>
    </source>
</evidence>
<reference evidence="12" key="1">
    <citation type="submission" date="2022-10" db="EMBL/GenBank/DDBJ databases">
        <title>Puccinia triticina Genome sequencing and assembly.</title>
        <authorList>
            <person name="Li C."/>
        </authorList>
    </citation>
    <scope>NUCLEOTIDE SEQUENCE</scope>
    <source>
        <strain evidence="12">Pt15</strain>
    </source>
</reference>
<gene>
    <name evidence="12" type="ORF">PtA15_10A678</name>
</gene>
<dbReference type="Gene3D" id="3.90.550.50">
    <property type="match status" value="1"/>
</dbReference>
<keyword evidence="9 11" id="KW-0472">Membrane</keyword>
<evidence type="ECO:0000256" key="2">
    <source>
        <dbReference type="ARBA" id="ARBA00008661"/>
    </source>
</evidence>
<dbReference type="PANTHER" id="PTHR11214:SF351">
    <property type="entry name" value="BETA-1,3-GALACTOSYLTRANSFERASE PVG3"/>
    <property type="match status" value="1"/>
</dbReference>
<organism evidence="12 13">
    <name type="scientific">Puccinia triticina</name>
    <dbReference type="NCBI Taxonomy" id="208348"/>
    <lineage>
        <taxon>Eukaryota</taxon>
        <taxon>Fungi</taxon>
        <taxon>Dikarya</taxon>
        <taxon>Basidiomycota</taxon>
        <taxon>Pucciniomycotina</taxon>
        <taxon>Pucciniomycetes</taxon>
        <taxon>Pucciniales</taxon>
        <taxon>Pucciniaceae</taxon>
        <taxon>Puccinia</taxon>
    </lineage>
</organism>
<keyword evidence="4" id="KW-0808">Transferase</keyword>
<dbReference type="RefSeq" id="XP_053024809.1">
    <property type="nucleotide sequence ID" value="XM_053160878.1"/>
</dbReference>
<dbReference type="GeneID" id="77801773"/>
<feature type="compositionally biased region" description="Basic residues" evidence="10">
    <location>
        <begin position="22"/>
        <end position="33"/>
    </location>
</feature>
<evidence type="ECO:0000256" key="1">
    <source>
        <dbReference type="ARBA" id="ARBA00004323"/>
    </source>
</evidence>
<keyword evidence="3" id="KW-0328">Glycosyltransferase</keyword>
<sequence length="532" mass="60437">MDPSTPQAELLLAQDRPPSAQHSRHRSGSHLKQPRPFDPSPRPNAALPPRPAPRVRWAPLSRLLANPFQRTQRTPFLPLSGASAPPGSLGRASSRSNQLAIGFVLLLAGISSYLLLVSLLDQPSLLQLDPTIDPTTLLLRPPGDPRTPAEPAQQSPASVALSQSLLERERGFYLRMQHAIHPNITSLNSSSLLRALQFAHKHLAQQADEKHKPDDQKWYVPDQALIQNRPAARFHCLPSSPTLIFLGIFTTPSSFEKRNLIRTLIKSDLPSNGLIELKFISGEPQNENWMELIKAEQALHHDIVIMKDLEDNIDLGKTYHFFKWITERENRRQDHDRLVPSLDSLPPSERSREELGLNGWPELSHDSSIDDRDPRKVVYGKPKFVIKSDDDTFLVIPNLIKAFKDLDCQKNIYWGTSQGSSNLFDPYFRGLGYGLSWPLVEWIGTSNMSLKSQVGIEDARVGAWLTDLDPAQDPLVRINEGWKMADWNQVEIDKDVIALHWLKKTEWFPMIRLKVLKVWESAHQAYRWDHFL</sequence>
<evidence type="ECO:0000256" key="4">
    <source>
        <dbReference type="ARBA" id="ARBA00022679"/>
    </source>
</evidence>
<feature type="region of interest" description="Disordered" evidence="10">
    <location>
        <begin position="136"/>
        <end position="157"/>
    </location>
</feature>
<protein>
    <recommendedName>
        <fullName evidence="14">Hexosyltransferase</fullName>
    </recommendedName>
</protein>
<keyword evidence="7 11" id="KW-1133">Transmembrane helix</keyword>
<evidence type="ECO:0008006" key="14">
    <source>
        <dbReference type="Google" id="ProtNLM"/>
    </source>
</evidence>
<dbReference type="PANTHER" id="PTHR11214">
    <property type="entry name" value="BETA-1,3-N-ACETYLGLUCOSAMINYLTRANSFERASE"/>
    <property type="match status" value="1"/>
</dbReference>
<keyword evidence="6" id="KW-0735">Signal-anchor</keyword>